<evidence type="ECO:0000313" key="3">
    <source>
        <dbReference type="EMBL" id="AFM17514.1"/>
    </source>
</evidence>
<evidence type="ECO:0000259" key="2">
    <source>
        <dbReference type="PROSITE" id="PS50006"/>
    </source>
</evidence>
<gene>
    <name evidence="3" type="ordered locus">Mycch_2753</name>
</gene>
<dbReference type="PROSITE" id="PS50006">
    <property type="entry name" value="FHA_DOMAIN"/>
    <property type="match status" value="1"/>
</dbReference>
<dbReference type="OrthoDB" id="9815925at2"/>
<dbReference type="STRING" id="710421.Mycch_2753"/>
<name>I4BJQ7_MYCCN</name>
<feature type="domain" description="FHA" evidence="2">
    <location>
        <begin position="75"/>
        <end position="124"/>
    </location>
</feature>
<dbReference type="InterPro" id="IPR000253">
    <property type="entry name" value="FHA_dom"/>
</dbReference>
<dbReference type="AlphaFoldDB" id="I4BJQ7"/>
<dbReference type="Proteomes" id="UP000006057">
    <property type="component" value="Chromosome"/>
</dbReference>
<dbReference type="Gene3D" id="2.60.200.20">
    <property type="match status" value="1"/>
</dbReference>
<dbReference type="EMBL" id="CP003053">
    <property type="protein sequence ID" value="AFM17514.1"/>
    <property type="molecule type" value="Genomic_DNA"/>
</dbReference>
<accession>I4BJQ7</accession>
<sequence length="157" mass="16576">MTDKDFNSGADSDEVTVETTSVFRADFLNELDAPPAPGGETAVSGVEGLPVGSALLVVKRGPNAGSRFLLDQPTTSAGRHPDSDIFLDDVTVSRRHAEFRLENGEFQVVDVGSLNGTYVNREPVDSAVLANGDEVQIGKFRLVFLTGPKGNDGNGPS</sequence>
<dbReference type="RefSeq" id="WP_014815991.1">
    <property type="nucleotide sequence ID" value="NC_018027.1"/>
</dbReference>
<dbReference type="PANTHER" id="PTHR23308">
    <property type="entry name" value="NUCLEAR INHIBITOR OF PROTEIN PHOSPHATASE-1"/>
    <property type="match status" value="1"/>
</dbReference>
<dbReference type="InterPro" id="IPR008984">
    <property type="entry name" value="SMAD_FHA_dom_sf"/>
</dbReference>
<protein>
    <submittedName>
        <fullName evidence="3">FHA domain-containing protein</fullName>
    </submittedName>
</protein>
<dbReference type="Pfam" id="PF00498">
    <property type="entry name" value="FHA"/>
    <property type="match status" value="1"/>
</dbReference>
<dbReference type="SUPFAM" id="SSF49879">
    <property type="entry name" value="SMAD/FHA domain"/>
    <property type="match status" value="1"/>
</dbReference>
<keyword evidence="4" id="KW-1185">Reference proteome</keyword>
<dbReference type="KEGG" id="mcb:Mycch_2753"/>
<reference evidence="3 4" key="1">
    <citation type="submission" date="2012-06" db="EMBL/GenBank/DDBJ databases">
        <title>Complete sequence of chromosome of Mycobacterium chubuense NBB4.</title>
        <authorList>
            <consortium name="US DOE Joint Genome Institute"/>
            <person name="Lucas S."/>
            <person name="Han J."/>
            <person name="Lapidus A."/>
            <person name="Cheng J.-F."/>
            <person name="Goodwin L."/>
            <person name="Pitluck S."/>
            <person name="Peters L."/>
            <person name="Mikhailova N."/>
            <person name="Teshima H."/>
            <person name="Detter J.C."/>
            <person name="Han C."/>
            <person name="Tapia R."/>
            <person name="Land M."/>
            <person name="Hauser L."/>
            <person name="Kyrpides N."/>
            <person name="Ivanova N."/>
            <person name="Pagani I."/>
            <person name="Mattes T."/>
            <person name="Holmes A."/>
            <person name="Rutledge P."/>
            <person name="Paulsen I."/>
            <person name="Coleman N."/>
            <person name="Woyke T."/>
        </authorList>
    </citation>
    <scope>NUCLEOTIDE SEQUENCE [LARGE SCALE GENOMIC DNA]</scope>
    <source>
        <strain evidence="3 4">NBB4</strain>
    </source>
</reference>
<evidence type="ECO:0000313" key="4">
    <source>
        <dbReference type="Proteomes" id="UP000006057"/>
    </source>
</evidence>
<evidence type="ECO:0000256" key="1">
    <source>
        <dbReference type="ARBA" id="ARBA00022553"/>
    </source>
</evidence>
<dbReference type="InterPro" id="IPR050923">
    <property type="entry name" value="Cell_Proc_Reg/RNA_Proc"/>
</dbReference>
<dbReference type="eggNOG" id="COG1716">
    <property type="taxonomic scope" value="Bacteria"/>
</dbReference>
<dbReference type="PATRIC" id="fig|710421.3.peg.2743"/>
<dbReference type="SMART" id="SM00240">
    <property type="entry name" value="FHA"/>
    <property type="match status" value="1"/>
</dbReference>
<proteinExistence type="predicted"/>
<keyword evidence="1" id="KW-0597">Phosphoprotein</keyword>
<dbReference type="HOGENOM" id="CLU_108862_1_0_11"/>
<organism evidence="3 4">
    <name type="scientific">Mycolicibacterium chubuense (strain NBB4)</name>
    <name type="common">Mycobacterium chubuense</name>
    <dbReference type="NCBI Taxonomy" id="710421"/>
    <lineage>
        <taxon>Bacteria</taxon>
        <taxon>Bacillati</taxon>
        <taxon>Actinomycetota</taxon>
        <taxon>Actinomycetes</taxon>
        <taxon>Mycobacteriales</taxon>
        <taxon>Mycobacteriaceae</taxon>
        <taxon>Mycolicibacterium</taxon>
    </lineage>
</organism>